<dbReference type="Pfam" id="PF01464">
    <property type="entry name" value="SLT"/>
    <property type="match status" value="1"/>
</dbReference>
<sequence>MCLLIAMRLSYHRLAMLFLAAPGWASACWQEAARQHAVPATLLYAMAQAESALNPRAVNRTHYRVTKTVDIGYLQINTNSGMLRNLGVAPEQLFDPCTNIHAGARILAEKFARHGRSWEAVGAFNASCVTMTPERCRATRMRYAWRVYHFLLMSPQTGNAPAQARRHRSGHQPG</sequence>
<dbReference type="InterPro" id="IPR008258">
    <property type="entry name" value="Transglycosylase_SLT_dom_1"/>
</dbReference>
<feature type="signal peptide" evidence="1">
    <location>
        <begin position="1"/>
        <end position="27"/>
    </location>
</feature>
<organism evidence="3 4">
    <name type="scientific">Pseudoduganella violacea</name>
    <dbReference type="NCBI Taxonomy" id="1715466"/>
    <lineage>
        <taxon>Bacteria</taxon>
        <taxon>Pseudomonadati</taxon>
        <taxon>Pseudomonadota</taxon>
        <taxon>Betaproteobacteria</taxon>
        <taxon>Burkholderiales</taxon>
        <taxon>Oxalobacteraceae</taxon>
        <taxon>Telluria group</taxon>
        <taxon>Pseudoduganella</taxon>
    </lineage>
</organism>
<dbReference type="AlphaFoldDB" id="A0A7W5FWV0"/>
<keyword evidence="1" id="KW-0732">Signal</keyword>
<gene>
    <name evidence="3" type="ORF">FHS03_005279</name>
</gene>
<evidence type="ECO:0000313" key="4">
    <source>
        <dbReference type="Proteomes" id="UP000541535"/>
    </source>
</evidence>
<keyword evidence="4" id="KW-1185">Reference proteome</keyword>
<evidence type="ECO:0000313" key="3">
    <source>
        <dbReference type="EMBL" id="MBB3122182.1"/>
    </source>
</evidence>
<proteinExistence type="predicted"/>
<dbReference type="EMBL" id="JACHXD010000025">
    <property type="protein sequence ID" value="MBB3122182.1"/>
    <property type="molecule type" value="Genomic_DNA"/>
</dbReference>
<feature type="chain" id="PRO_5031194199" evidence="1">
    <location>
        <begin position="28"/>
        <end position="174"/>
    </location>
</feature>
<dbReference type="Gene3D" id="1.10.530.10">
    <property type="match status" value="1"/>
</dbReference>
<dbReference type="SUPFAM" id="SSF53955">
    <property type="entry name" value="Lysozyme-like"/>
    <property type="match status" value="1"/>
</dbReference>
<dbReference type="RefSeq" id="WP_183443847.1">
    <property type="nucleotide sequence ID" value="NZ_JACHXD010000025.1"/>
</dbReference>
<feature type="domain" description="Transglycosylase SLT" evidence="2">
    <location>
        <begin position="28"/>
        <end position="126"/>
    </location>
</feature>
<accession>A0A7W5FWV0</accession>
<evidence type="ECO:0000259" key="2">
    <source>
        <dbReference type="Pfam" id="PF01464"/>
    </source>
</evidence>
<comment type="caution">
    <text evidence="3">The sequence shown here is derived from an EMBL/GenBank/DDBJ whole genome shotgun (WGS) entry which is preliminary data.</text>
</comment>
<dbReference type="InterPro" id="IPR023346">
    <property type="entry name" value="Lysozyme-like_dom_sf"/>
</dbReference>
<dbReference type="Proteomes" id="UP000541535">
    <property type="component" value="Unassembled WGS sequence"/>
</dbReference>
<name>A0A7W5FWV0_9BURK</name>
<evidence type="ECO:0000256" key="1">
    <source>
        <dbReference type="SAM" id="SignalP"/>
    </source>
</evidence>
<protein>
    <submittedName>
        <fullName evidence="3">Soluble lytic murein transglycosylase-like protein</fullName>
    </submittedName>
</protein>
<dbReference type="CDD" id="cd13400">
    <property type="entry name" value="LT_IagB-like"/>
    <property type="match status" value="1"/>
</dbReference>
<reference evidence="3 4" key="1">
    <citation type="submission" date="2020-08" db="EMBL/GenBank/DDBJ databases">
        <title>Genomic Encyclopedia of Type Strains, Phase III (KMG-III): the genomes of soil and plant-associated and newly described type strains.</title>
        <authorList>
            <person name="Whitman W."/>
        </authorList>
    </citation>
    <scope>NUCLEOTIDE SEQUENCE [LARGE SCALE GENOMIC DNA]</scope>
    <source>
        <strain evidence="3 4">CECT 8897</strain>
    </source>
</reference>